<keyword evidence="6" id="KW-0779">Telomere</keyword>
<dbReference type="InterPro" id="IPR028389">
    <property type="entry name" value="POT1"/>
</dbReference>
<feature type="compositionally biased region" description="Basic and acidic residues" evidence="9">
    <location>
        <begin position="391"/>
        <end position="403"/>
    </location>
</feature>
<evidence type="ECO:0000256" key="9">
    <source>
        <dbReference type="SAM" id="MobiDB-lite"/>
    </source>
</evidence>
<dbReference type="PANTHER" id="PTHR14513:SF0">
    <property type="entry name" value="PROTECTION OF TELOMERES PROTEIN 1"/>
    <property type="match status" value="1"/>
</dbReference>
<dbReference type="GO" id="GO:0098505">
    <property type="term" value="F:G-rich strand telomeric DNA binding"/>
    <property type="evidence" value="ECO:0007669"/>
    <property type="project" value="TreeGrafter"/>
</dbReference>
<dbReference type="FunFam" id="2.40.50.140:FF:000303">
    <property type="entry name" value="Protection of telomeres protein 1"/>
    <property type="match status" value="1"/>
</dbReference>
<dbReference type="SUPFAM" id="SSF50249">
    <property type="entry name" value="Nucleic acid-binding proteins"/>
    <property type="match status" value="2"/>
</dbReference>
<keyword evidence="7" id="KW-0238">DNA-binding</keyword>
<dbReference type="GO" id="GO:0016233">
    <property type="term" value="P:telomere capping"/>
    <property type="evidence" value="ECO:0007669"/>
    <property type="project" value="TreeGrafter"/>
</dbReference>
<organism evidence="11 12">
    <name type="scientific">Cladophialophora psammophila CBS 110553</name>
    <dbReference type="NCBI Taxonomy" id="1182543"/>
    <lineage>
        <taxon>Eukaryota</taxon>
        <taxon>Fungi</taxon>
        <taxon>Dikarya</taxon>
        <taxon>Ascomycota</taxon>
        <taxon>Pezizomycotina</taxon>
        <taxon>Eurotiomycetes</taxon>
        <taxon>Chaetothyriomycetidae</taxon>
        <taxon>Chaetothyriales</taxon>
        <taxon>Herpotrichiellaceae</taxon>
        <taxon>Cladophialophora</taxon>
    </lineage>
</organism>
<evidence type="ECO:0000259" key="10">
    <source>
        <dbReference type="SMART" id="SM00976"/>
    </source>
</evidence>
<dbReference type="AlphaFoldDB" id="W9XCN8"/>
<evidence type="ECO:0000256" key="5">
    <source>
        <dbReference type="ARBA" id="ARBA00022454"/>
    </source>
</evidence>
<dbReference type="InterPro" id="IPR032042">
    <property type="entry name" value="POT1PC"/>
</dbReference>
<dbReference type="GO" id="GO:0000783">
    <property type="term" value="C:nuclear telomere cap complex"/>
    <property type="evidence" value="ECO:0007669"/>
    <property type="project" value="TreeGrafter"/>
</dbReference>
<feature type="compositionally biased region" description="Basic residues" evidence="9">
    <location>
        <begin position="404"/>
        <end position="415"/>
    </location>
</feature>
<dbReference type="InterPro" id="IPR011564">
    <property type="entry name" value="Telomer_end-bd_POT1/Cdc13"/>
</dbReference>
<dbReference type="HOGENOM" id="CLU_016663_1_0_1"/>
<evidence type="ECO:0000256" key="7">
    <source>
        <dbReference type="ARBA" id="ARBA00023125"/>
    </source>
</evidence>
<dbReference type="OrthoDB" id="2186770at2759"/>
<evidence type="ECO:0000313" key="12">
    <source>
        <dbReference type="Proteomes" id="UP000019471"/>
    </source>
</evidence>
<sequence length="668" mass="76799">MPFDFVPVPPKFIDLANACNINLNSEQFHVIGVCVDFLNPTRCQGGKRDYKITFTLHDPVWPYGIGLPFAFFHRELEQLPDIRDQGDVVILRNVKMNKHKGQLSGWSNSTSSWVVLPFAELEKIRSIQDLKDKARWQGRGCKPNGPWSNSFPRGQASLLNEAELRYAKWIAEQEDPCLWTQQQPRTRLEISNTMVENGGTAPARKEKFRTLDQLDLPRGKDYIFADLLGEVRKIFSPNDLTTELYVTDYTTNDGLRDYKWSNDDCGQDGDPFGYIEDKNSSEWPGPWGKMTILVTCWGRQASVATRIANVGNFVYLRNVQIKMDRNGSKLEGNCRDDRNYPEKDLIEVANSGDEKRKEVLYRKRAYEQKVEAEGLSFLRVPNQVKKKRQRDKPTEQQNEEPKCKRTKARNRKNKKAKFEAEQREKMAAATVARHEHSLLKANPHIRCNQYEGVSCKSIIDILDPDILNRTTAKGNTFRLPFQNCTYKSKVRVVDFFPDNIADFAAPRKVDQFDDLSDNEDLDENLDIDLSRMNEGEEVQWEWRFLLLVEDARAQTGTDGRPTQMELLVAATDGDFLLNMDACNLWDKENQGELATLKEKLFHLWGDLQERKEESGTTAEEGCHVKPSARPFECLIKEYGTPVVHPKGQAKNHVVYDRRFRLFGTALAT</sequence>
<dbReference type="GO" id="GO:0010521">
    <property type="term" value="F:telomerase inhibitor activity"/>
    <property type="evidence" value="ECO:0007669"/>
    <property type="project" value="TreeGrafter"/>
</dbReference>
<evidence type="ECO:0000313" key="11">
    <source>
        <dbReference type="EMBL" id="EXJ74706.1"/>
    </source>
</evidence>
<reference evidence="11 12" key="1">
    <citation type="submission" date="2013-03" db="EMBL/GenBank/DDBJ databases">
        <title>The Genome Sequence of Cladophialophora psammophila CBS 110553.</title>
        <authorList>
            <consortium name="The Broad Institute Genomics Platform"/>
            <person name="Cuomo C."/>
            <person name="de Hoog S."/>
            <person name="Gorbushina A."/>
            <person name="Walker B."/>
            <person name="Young S.K."/>
            <person name="Zeng Q."/>
            <person name="Gargeya S."/>
            <person name="Fitzgerald M."/>
            <person name="Haas B."/>
            <person name="Abouelleil A."/>
            <person name="Allen A.W."/>
            <person name="Alvarado L."/>
            <person name="Arachchi H.M."/>
            <person name="Berlin A.M."/>
            <person name="Chapman S.B."/>
            <person name="Gainer-Dewar J."/>
            <person name="Goldberg J."/>
            <person name="Griggs A."/>
            <person name="Gujja S."/>
            <person name="Hansen M."/>
            <person name="Howarth C."/>
            <person name="Imamovic A."/>
            <person name="Ireland A."/>
            <person name="Larimer J."/>
            <person name="McCowan C."/>
            <person name="Murphy C."/>
            <person name="Pearson M."/>
            <person name="Poon T.W."/>
            <person name="Priest M."/>
            <person name="Roberts A."/>
            <person name="Saif S."/>
            <person name="Shea T."/>
            <person name="Sisk P."/>
            <person name="Sykes S."/>
            <person name="Wortman J."/>
            <person name="Nusbaum C."/>
            <person name="Birren B."/>
        </authorList>
    </citation>
    <scope>NUCLEOTIDE SEQUENCE [LARGE SCALE GENOMIC DNA]</scope>
    <source>
        <strain evidence="11 12">CBS 110553</strain>
    </source>
</reference>
<evidence type="ECO:0000256" key="1">
    <source>
        <dbReference type="ARBA" id="ARBA00004123"/>
    </source>
</evidence>
<dbReference type="EMBL" id="AMGX01000002">
    <property type="protein sequence ID" value="EXJ74706.1"/>
    <property type="molecule type" value="Genomic_DNA"/>
</dbReference>
<dbReference type="Gene3D" id="2.40.50.140">
    <property type="entry name" value="Nucleic acid-binding proteins"/>
    <property type="match status" value="2"/>
</dbReference>
<accession>W9XCN8</accession>
<dbReference type="Pfam" id="PF16686">
    <property type="entry name" value="POT1PC"/>
    <property type="match status" value="1"/>
</dbReference>
<comment type="caution">
    <text evidence="11">The sequence shown here is derived from an EMBL/GenBank/DDBJ whole genome shotgun (WGS) entry which is preliminary data.</text>
</comment>
<comment type="similarity">
    <text evidence="3">Belongs to the telombin family.</text>
</comment>
<feature type="domain" description="Telomeric single stranded DNA binding POT1/Cdc13" evidence="10">
    <location>
        <begin position="18"/>
        <end position="149"/>
    </location>
</feature>
<evidence type="ECO:0000256" key="2">
    <source>
        <dbReference type="ARBA" id="ARBA00004574"/>
    </source>
</evidence>
<keyword evidence="8" id="KW-0539">Nucleus</keyword>
<dbReference type="eggNOG" id="KOG4757">
    <property type="taxonomic scope" value="Eukaryota"/>
</dbReference>
<evidence type="ECO:0000256" key="6">
    <source>
        <dbReference type="ARBA" id="ARBA00022895"/>
    </source>
</evidence>
<evidence type="ECO:0000256" key="4">
    <source>
        <dbReference type="ARBA" id="ARBA00015253"/>
    </source>
</evidence>
<dbReference type="GeneID" id="19186135"/>
<dbReference type="STRING" id="1182543.W9XCN8"/>
<evidence type="ECO:0000256" key="8">
    <source>
        <dbReference type="ARBA" id="ARBA00023242"/>
    </source>
</evidence>
<comment type="subcellular location">
    <subcellularLocation>
        <location evidence="2">Chromosome</location>
        <location evidence="2">Telomere</location>
    </subcellularLocation>
    <subcellularLocation>
        <location evidence="1">Nucleus</location>
    </subcellularLocation>
</comment>
<keyword evidence="5" id="KW-0158">Chromosome</keyword>
<dbReference type="SMART" id="SM00976">
    <property type="entry name" value="Telo_bind"/>
    <property type="match status" value="1"/>
</dbReference>
<evidence type="ECO:0000256" key="3">
    <source>
        <dbReference type="ARBA" id="ARBA00008442"/>
    </source>
</evidence>
<dbReference type="InterPro" id="IPR012340">
    <property type="entry name" value="NA-bd_OB-fold"/>
</dbReference>
<dbReference type="PANTHER" id="PTHR14513">
    <property type="entry name" value="PROTECTION OF TELOMERES 1"/>
    <property type="match status" value="1"/>
</dbReference>
<gene>
    <name evidence="11" type="ORF">A1O5_01400</name>
</gene>
<proteinExistence type="inferred from homology"/>
<name>W9XCN8_9EURO</name>
<dbReference type="Pfam" id="PF02765">
    <property type="entry name" value="POT1"/>
    <property type="match status" value="1"/>
</dbReference>
<dbReference type="RefSeq" id="XP_007740208.1">
    <property type="nucleotide sequence ID" value="XM_007742018.1"/>
</dbReference>
<keyword evidence="12" id="KW-1185">Reference proteome</keyword>
<feature type="region of interest" description="Disordered" evidence="9">
    <location>
        <begin position="381"/>
        <end position="422"/>
    </location>
</feature>
<protein>
    <recommendedName>
        <fullName evidence="4">Protection of telomeres protein 1</fullName>
    </recommendedName>
</protein>
<dbReference type="Proteomes" id="UP000019471">
    <property type="component" value="Unassembled WGS sequence"/>
</dbReference>
<dbReference type="GO" id="GO:0032210">
    <property type="term" value="P:regulation of telomere maintenance via telomerase"/>
    <property type="evidence" value="ECO:0007669"/>
    <property type="project" value="TreeGrafter"/>
</dbReference>